<proteinExistence type="inferred from homology"/>
<organism evidence="18 19">
    <name type="scientific">Novymonas esmeraldas</name>
    <dbReference type="NCBI Taxonomy" id="1808958"/>
    <lineage>
        <taxon>Eukaryota</taxon>
        <taxon>Discoba</taxon>
        <taxon>Euglenozoa</taxon>
        <taxon>Kinetoplastea</taxon>
        <taxon>Metakinetoplastina</taxon>
        <taxon>Trypanosomatida</taxon>
        <taxon>Trypanosomatidae</taxon>
        <taxon>Novymonas</taxon>
    </lineage>
</organism>
<comment type="similarity">
    <text evidence="5 16 17">Belongs to the CDS family.</text>
</comment>
<evidence type="ECO:0000256" key="12">
    <source>
        <dbReference type="ARBA" id="ARBA00023098"/>
    </source>
</evidence>
<comment type="subcellular location">
    <subcellularLocation>
        <location evidence="2">Membrane</location>
        <topology evidence="2">Multi-pass membrane protein</topology>
    </subcellularLocation>
</comment>
<evidence type="ECO:0000313" key="19">
    <source>
        <dbReference type="Proteomes" id="UP001430356"/>
    </source>
</evidence>
<evidence type="ECO:0000256" key="2">
    <source>
        <dbReference type="ARBA" id="ARBA00004141"/>
    </source>
</evidence>
<comment type="pathway">
    <text evidence="3 16 17">Phospholipid metabolism; CDP-diacylglycerol biosynthesis; CDP-diacylglycerol from sn-glycerol 3-phosphate: step 3/3.</text>
</comment>
<comment type="catalytic activity">
    <reaction evidence="1 16 17">
        <text>a 1,2-diacyl-sn-glycero-3-phosphate + CTP + H(+) = a CDP-1,2-diacyl-sn-glycerol + diphosphate</text>
        <dbReference type="Rhea" id="RHEA:16229"/>
        <dbReference type="ChEBI" id="CHEBI:15378"/>
        <dbReference type="ChEBI" id="CHEBI:33019"/>
        <dbReference type="ChEBI" id="CHEBI:37563"/>
        <dbReference type="ChEBI" id="CHEBI:58332"/>
        <dbReference type="ChEBI" id="CHEBI:58608"/>
        <dbReference type="EC" id="2.7.7.41"/>
    </reaction>
</comment>
<name>A0AAW0ENF0_9TRYP</name>
<dbReference type="GO" id="GO:0016024">
    <property type="term" value="P:CDP-diacylglycerol biosynthetic process"/>
    <property type="evidence" value="ECO:0007669"/>
    <property type="project" value="UniProtKB-UniRule"/>
</dbReference>
<dbReference type="InterPro" id="IPR016720">
    <property type="entry name" value="PC_Trfase_euk"/>
</dbReference>
<protein>
    <recommendedName>
        <fullName evidence="6 16">Phosphatidate cytidylyltransferase</fullName>
        <ecNumber evidence="6 16">2.7.7.41</ecNumber>
    </recommendedName>
</protein>
<evidence type="ECO:0000256" key="9">
    <source>
        <dbReference type="ARBA" id="ARBA00022692"/>
    </source>
</evidence>
<evidence type="ECO:0000256" key="7">
    <source>
        <dbReference type="ARBA" id="ARBA00022516"/>
    </source>
</evidence>
<feature type="transmembrane region" description="Helical" evidence="16">
    <location>
        <begin position="197"/>
        <end position="216"/>
    </location>
</feature>
<feature type="transmembrane region" description="Helical" evidence="16">
    <location>
        <begin position="86"/>
        <end position="109"/>
    </location>
</feature>
<dbReference type="AlphaFoldDB" id="A0AAW0ENF0"/>
<dbReference type="GO" id="GO:0004605">
    <property type="term" value="F:phosphatidate cytidylyltransferase activity"/>
    <property type="evidence" value="ECO:0007669"/>
    <property type="project" value="UniProtKB-UniRule"/>
</dbReference>
<evidence type="ECO:0000256" key="14">
    <source>
        <dbReference type="ARBA" id="ARBA00023209"/>
    </source>
</evidence>
<sequence>MPPKEKKERVVLSPLIPTGGDAALAAGRRTSAKELDSVHGLGGAGTVSSSGEGSNAATTTATAAAAAGGKKVGYTDVINRTVFTILMAYVFLGWISVGIRFGLFLLLVIESTMFYEVTRINQRARKERQLPSVQFIKWYFFVVCYIFVGLFCNREPLQNTFSWFDTVYQLLPFLSFCGVMLGLVIFVLSLRKGMYRYQFIQFTWTAMMLMFSQVQFAGEMRNMVRGMIWFLLPVSCVVNNDIWAYIFGKCFGRTKLLSLSPKKTVEGFLGAFVFTVVWAFWFCGFLSHFPQMYCPAVGFTNAVNTRCKRDPVFLQEEVALPLWMQQVSGGRLSTLLVSPAQKHAIVLGTFASLLAPFGGFFASGLKRAFKLKDFGDLIPGHGGMTDRMDCQGLMGLFTYCYLRTYLFREVKCPGANDIARCALGMDAAHRQALVDQLLQSLQG</sequence>
<reference evidence="18 19" key="1">
    <citation type="journal article" date="2021" name="MBio">
        <title>A New Model Trypanosomatid, Novymonas esmeraldas: Genomic Perception of Its 'Candidatus Pandoraea novymonadis' Endosymbiont.</title>
        <authorList>
            <person name="Zakharova A."/>
            <person name="Saura A."/>
            <person name="Butenko A."/>
            <person name="Podesvova L."/>
            <person name="Warmusova S."/>
            <person name="Kostygov A.Y."/>
            <person name="Nenarokova A."/>
            <person name="Lukes J."/>
            <person name="Opperdoes F.R."/>
            <person name="Yurchenko V."/>
        </authorList>
    </citation>
    <scope>NUCLEOTIDE SEQUENCE [LARGE SCALE GENOMIC DNA]</scope>
    <source>
        <strain evidence="18 19">E262AT.01</strain>
    </source>
</reference>
<evidence type="ECO:0000256" key="6">
    <source>
        <dbReference type="ARBA" id="ARBA00012487"/>
    </source>
</evidence>
<dbReference type="GO" id="GO:0005789">
    <property type="term" value="C:endoplasmic reticulum membrane"/>
    <property type="evidence" value="ECO:0007669"/>
    <property type="project" value="TreeGrafter"/>
</dbReference>
<evidence type="ECO:0000256" key="17">
    <source>
        <dbReference type="RuleBase" id="RU003938"/>
    </source>
</evidence>
<feature type="transmembrane region" description="Helical" evidence="16">
    <location>
        <begin position="170"/>
        <end position="190"/>
    </location>
</feature>
<feature type="transmembrane region" description="Helical" evidence="16">
    <location>
        <begin position="228"/>
        <end position="247"/>
    </location>
</feature>
<keyword evidence="12 16" id="KW-0443">Lipid metabolism</keyword>
<accession>A0AAW0ENF0</accession>
<dbReference type="EC" id="2.7.7.41" evidence="6 16"/>
<keyword evidence="8 16" id="KW-0808">Transferase</keyword>
<dbReference type="EMBL" id="JAECZO010000036">
    <property type="protein sequence ID" value="KAK7194435.1"/>
    <property type="molecule type" value="Genomic_DNA"/>
</dbReference>
<comment type="caution">
    <text evidence="18">The sequence shown here is derived from an EMBL/GenBank/DDBJ whole genome shotgun (WGS) entry which is preliminary data.</text>
</comment>
<dbReference type="PANTHER" id="PTHR13773">
    <property type="entry name" value="PHOSPHATIDATE CYTIDYLYLTRANSFERASE"/>
    <property type="match status" value="1"/>
</dbReference>
<evidence type="ECO:0000256" key="15">
    <source>
        <dbReference type="ARBA" id="ARBA00023264"/>
    </source>
</evidence>
<dbReference type="PANTHER" id="PTHR13773:SF8">
    <property type="entry name" value="PHOSPHATIDATE CYTIDYLYLTRANSFERASE, PHOTORECEPTOR-SPECIFIC"/>
    <property type="match status" value="1"/>
</dbReference>
<keyword evidence="9 16" id="KW-0812">Transmembrane</keyword>
<evidence type="ECO:0000313" key="18">
    <source>
        <dbReference type="EMBL" id="KAK7194435.1"/>
    </source>
</evidence>
<keyword evidence="7 16" id="KW-0444">Lipid biosynthesis</keyword>
<dbReference type="PIRSF" id="PIRSF018269">
    <property type="entry name" value="PC_trans_euk"/>
    <property type="match status" value="1"/>
</dbReference>
<gene>
    <name evidence="18" type="ORF">NESM_000360100</name>
</gene>
<evidence type="ECO:0000256" key="13">
    <source>
        <dbReference type="ARBA" id="ARBA00023136"/>
    </source>
</evidence>
<keyword evidence="10 16" id="KW-0548">Nucleotidyltransferase</keyword>
<keyword evidence="13 16" id="KW-0472">Membrane</keyword>
<evidence type="ECO:0000256" key="1">
    <source>
        <dbReference type="ARBA" id="ARBA00001698"/>
    </source>
</evidence>
<keyword evidence="15 16" id="KW-1208">Phospholipid metabolism</keyword>
<evidence type="ECO:0000256" key="10">
    <source>
        <dbReference type="ARBA" id="ARBA00022695"/>
    </source>
</evidence>
<evidence type="ECO:0000256" key="3">
    <source>
        <dbReference type="ARBA" id="ARBA00005119"/>
    </source>
</evidence>
<evidence type="ECO:0000256" key="8">
    <source>
        <dbReference type="ARBA" id="ARBA00022679"/>
    </source>
</evidence>
<feature type="transmembrane region" description="Helical" evidence="16">
    <location>
        <begin position="268"/>
        <end position="289"/>
    </location>
</feature>
<dbReference type="PROSITE" id="PS01315">
    <property type="entry name" value="CDS"/>
    <property type="match status" value="1"/>
</dbReference>
<dbReference type="InterPro" id="IPR000374">
    <property type="entry name" value="PC_trans"/>
</dbReference>
<feature type="transmembrane region" description="Helical" evidence="16">
    <location>
        <begin position="344"/>
        <end position="362"/>
    </location>
</feature>
<keyword evidence="14 16" id="KW-0594">Phospholipid biosynthesis</keyword>
<comment type="pathway">
    <text evidence="4">Lipid metabolism.</text>
</comment>
<keyword evidence="11 16" id="KW-1133">Transmembrane helix</keyword>
<dbReference type="Pfam" id="PF01148">
    <property type="entry name" value="CTP_transf_1"/>
    <property type="match status" value="1"/>
</dbReference>
<evidence type="ECO:0000256" key="16">
    <source>
        <dbReference type="PIRNR" id="PIRNR018269"/>
    </source>
</evidence>
<keyword evidence="19" id="KW-1185">Reference proteome</keyword>
<evidence type="ECO:0000256" key="5">
    <source>
        <dbReference type="ARBA" id="ARBA00010185"/>
    </source>
</evidence>
<dbReference type="Proteomes" id="UP001430356">
    <property type="component" value="Unassembled WGS sequence"/>
</dbReference>
<evidence type="ECO:0000256" key="4">
    <source>
        <dbReference type="ARBA" id="ARBA00005189"/>
    </source>
</evidence>
<evidence type="ECO:0000256" key="11">
    <source>
        <dbReference type="ARBA" id="ARBA00022989"/>
    </source>
</evidence>
<feature type="transmembrane region" description="Helical" evidence="16">
    <location>
        <begin position="130"/>
        <end position="150"/>
    </location>
</feature>